<dbReference type="SUPFAM" id="SSF57667">
    <property type="entry name" value="beta-beta-alpha zinc fingers"/>
    <property type="match status" value="3"/>
</dbReference>
<dbReference type="KEGG" id="bbel:109462504"/>
<keyword evidence="4" id="KW-1185">Reference proteome</keyword>
<dbReference type="RefSeq" id="XP_019614616.1">
    <property type="nucleotide sequence ID" value="XM_019759057.1"/>
</dbReference>
<keyword evidence="1" id="KW-0479">Metal-binding</keyword>
<dbReference type="PANTHER" id="PTHR33206">
    <property type="entry name" value="PROTEIN CBG10425"/>
    <property type="match status" value="1"/>
</dbReference>
<proteinExistence type="predicted"/>
<dbReference type="GeneID" id="109462504"/>
<keyword evidence="1" id="KW-0862">Zinc</keyword>
<dbReference type="Pfam" id="PF00096">
    <property type="entry name" value="zf-C2H2"/>
    <property type="match status" value="4"/>
</dbReference>
<dbReference type="PANTHER" id="PTHR33206:SF1">
    <property type="entry name" value="DNA-DIRECTED DNA POLYMERASE"/>
    <property type="match status" value="1"/>
</dbReference>
<evidence type="ECO:0000256" key="2">
    <source>
        <dbReference type="SAM" id="MobiDB-lite"/>
    </source>
</evidence>
<accession>A0A6P4YCI9</accession>
<dbReference type="Proteomes" id="UP000515135">
    <property type="component" value="Unplaced"/>
</dbReference>
<feature type="domain" description="C2H2-type" evidence="3">
    <location>
        <begin position="520"/>
        <end position="547"/>
    </location>
</feature>
<dbReference type="InterPro" id="IPR036236">
    <property type="entry name" value="Znf_C2H2_sf"/>
</dbReference>
<feature type="region of interest" description="Disordered" evidence="2">
    <location>
        <begin position="669"/>
        <end position="747"/>
    </location>
</feature>
<feature type="compositionally biased region" description="Basic and acidic residues" evidence="2">
    <location>
        <begin position="169"/>
        <end position="179"/>
    </location>
</feature>
<dbReference type="PROSITE" id="PS00028">
    <property type="entry name" value="ZINC_FINGER_C2H2_1"/>
    <property type="match status" value="5"/>
</dbReference>
<reference evidence="5" key="1">
    <citation type="submission" date="2025-08" db="UniProtKB">
        <authorList>
            <consortium name="RefSeq"/>
        </authorList>
    </citation>
    <scope>IDENTIFICATION</scope>
    <source>
        <tissue evidence="5">Gonad</tissue>
    </source>
</reference>
<evidence type="ECO:0000259" key="3">
    <source>
        <dbReference type="PROSITE" id="PS50157"/>
    </source>
</evidence>
<evidence type="ECO:0000313" key="5">
    <source>
        <dbReference type="RefSeq" id="XP_019614616.1"/>
    </source>
</evidence>
<dbReference type="Pfam" id="PF13912">
    <property type="entry name" value="zf-C2H2_6"/>
    <property type="match status" value="1"/>
</dbReference>
<evidence type="ECO:0000313" key="4">
    <source>
        <dbReference type="Proteomes" id="UP000515135"/>
    </source>
</evidence>
<feature type="domain" description="C2H2-type" evidence="3">
    <location>
        <begin position="38"/>
        <end position="65"/>
    </location>
</feature>
<evidence type="ECO:0000256" key="1">
    <source>
        <dbReference type="PROSITE-ProRule" id="PRU00042"/>
    </source>
</evidence>
<feature type="compositionally biased region" description="Acidic residues" evidence="2">
    <location>
        <begin position="672"/>
        <end position="685"/>
    </location>
</feature>
<feature type="domain" description="C2H2-type" evidence="3">
    <location>
        <begin position="8"/>
        <end position="36"/>
    </location>
</feature>
<dbReference type="OrthoDB" id="5988713at2759"/>
<name>A0A6P4YCI9_BRABE</name>
<keyword evidence="1" id="KW-0863">Zinc-finger</keyword>
<gene>
    <name evidence="5" type="primary">LOC109462504</name>
</gene>
<feature type="domain" description="C2H2-type" evidence="3">
    <location>
        <begin position="153"/>
        <end position="181"/>
    </location>
</feature>
<feature type="compositionally biased region" description="Acidic residues" evidence="2">
    <location>
        <begin position="699"/>
        <end position="740"/>
    </location>
</feature>
<dbReference type="PROSITE" id="PS50157">
    <property type="entry name" value="ZINC_FINGER_C2H2_2"/>
    <property type="match status" value="6"/>
</dbReference>
<dbReference type="GO" id="GO:0008270">
    <property type="term" value="F:zinc ion binding"/>
    <property type="evidence" value="ECO:0007669"/>
    <property type="project" value="UniProtKB-KW"/>
</dbReference>
<dbReference type="InterPro" id="IPR013087">
    <property type="entry name" value="Znf_C2H2_type"/>
</dbReference>
<feature type="domain" description="C2H2-type" evidence="3">
    <location>
        <begin position="122"/>
        <end position="149"/>
    </location>
</feature>
<protein>
    <submittedName>
        <fullName evidence="5">Uncharacterized protein LOC109462504</fullName>
    </submittedName>
</protein>
<feature type="domain" description="C2H2-type" evidence="3">
    <location>
        <begin position="92"/>
        <end position="120"/>
    </location>
</feature>
<sequence>MASSAMVFYCNKCGKDFTQKRSLTRHQNFAHTALPTSYICKKCNKTFSRLDALKRHEKQHAAGASHHESDFRGNTFARVSDNSNERSEPTTYRCETCEKTFTRRDAMNRHHQQKHTSAAPQHECDFCGKQFVRKDKLLEHKRTHDKHPTRLSFRCRLCNTSFNTVGELHRHREEVHPEDVPSTSRGHKRKLSANTDESAPKRARKVQPLSPNDPFPVQEDPLDKPEDLALEDEDPALEQMYRRKWSNIRTHFERKSVHDRYNFRMNSVNVDDLAEKVWAIFRDQKTSFKINLSYGFVLRNNEGDLRYFYPCENNHTFLKNPVIVDNEEDMQRFLDQIADKDIVEYCRQQRPDSKWIVHAIPHVEFYVSKLGDHPIGAPKTLPAYIVKNKAINVLQSGMHGPFDDNLCFFRCLAAHYGKDPKRLETATKELLKQYLEAADLTEKDFCGVALGDLADIEKLFQVNVYVYSLRLSDEEDEENDTLFAELIRRPLTRYKNTMYLNLYEDHFSYIKDFKTYAKSYGCPTCGRKFKRAYNLRYHQTKCTGAVKYVYPGGAYNRRQTIFEQLDDVGIHVDPKDRFYPYRATYDIECLLKPLSDQNTDKMSWEAVHELLSVSVCSNVPGFTTPKCFVSEGDPSAVADEMLEYLQEMSEAAYEGLKEHFADVFEQINSLYPDDDDDDDDDEDDFTMSRPEEQNVAMLDGEDEEGDIVMLEEDESSVTSREDDEDSTMSEDEEHDEDGEGEEKQQEGRTWIRKLIGRLHHHLRQLPIAGFNSGKYDVNAMKKVFLPLLHTQQENLRPIKKNNSFMSIETDHLKFLDLINYVAPGFSYSHLLKAYECQEMKGFFPYEWMDDLSKLEQTSLPPADAFYSRLRGTHISPDDYAHCQTVWKECGMKTIKDFLIW</sequence>
<feature type="region of interest" description="Disordered" evidence="2">
    <location>
        <begin position="169"/>
        <end position="223"/>
    </location>
</feature>
<dbReference type="Gene3D" id="3.30.160.60">
    <property type="entry name" value="Classic Zinc Finger"/>
    <property type="match status" value="4"/>
</dbReference>
<dbReference type="AlphaFoldDB" id="A0A6P4YCI9"/>
<organism evidence="4 5">
    <name type="scientific">Branchiostoma belcheri</name>
    <name type="common">Amphioxus</name>
    <dbReference type="NCBI Taxonomy" id="7741"/>
    <lineage>
        <taxon>Eukaryota</taxon>
        <taxon>Metazoa</taxon>
        <taxon>Chordata</taxon>
        <taxon>Cephalochordata</taxon>
        <taxon>Leptocardii</taxon>
        <taxon>Amphioxiformes</taxon>
        <taxon>Branchiostomatidae</taxon>
        <taxon>Branchiostoma</taxon>
    </lineage>
</organism>
<feature type="region of interest" description="Disordered" evidence="2">
    <location>
        <begin position="58"/>
        <end position="89"/>
    </location>
</feature>
<dbReference type="SMART" id="SM00355">
    <property type="entry name" value="ZnF_C2H2"/>
    <property type="match status" value="6"/>
</dbReference>